<proteinExistence type="predicted"/>
<gene>
    <name evidence="2" type="ORF">F5890DRAFT_1489189</name>
</gene>
<evidence type="ECO:0000313" key="3">
    <source>
        <dbReference type="Proteomes" id="UP001163850"/>
    </source>
</evidence>
<dbReference type="Proteomes" id="UP001163850">
    <property type="component" value="Unassembled WGS sequence"/>
</dbReference>
<dbReference type="AlphaFoldDB" id="A0AA38Q7B6"/>
<comment type="caution">
    <text evidence="2">The sequence shown here is derived from an EMBL/GenBank/DDBJ whole genome shotgun (WGS) entry which is preliminary data.</text>
</comment>
<evidence type="ECO:0000313" key="2">
    <source>
        <dbReference type="EMBL" id="KAJ3988979.1"/>
    </source>
</evidence>
<dbReference type="EMBL" id="MU801903">
    <property type="protein sequence ID" value="KAJ3988979.1"/>
    <property type="molecule type" value="Genomic_DNA"/>
</dbReference>
<evidence type="ECO:0000256" key="1">
    <source>
        <dbReference type="SAM" id="MobiDB-lite"/>
    </source>
</evidence>
<accession>A0AA38Q7B6</accession>
<organism evidence="2 3">
    <name type="scientific">Lentinula detonsa</name>
    <dbReference type="NCBI Taxonomy" id="2804962"/>
    <lineage>
        <taxon>Eukaryota</taxon>
        <taxon>Fungi</taxon>
        <taxon>Dikarya</taxon>
        <taxon>Basidiomycota</taxon>
        <taxon>Agaricomycotina</taxon>
        <taxon>Agaricomycetes</taxon>
        <taxon>Agaricomycetidae</taxon>
        <taxon>Agaricales</taxon>
        <taxon>Marasmiineae</taxon>
        <taxon>Omphalotaceae</taxon>
        <taxon>Lentinula</taxon>
    </lineage>
</organism>
<feature type="compositionally biased region" description="Polar residues" evidence="1">
    <location>
        <begin position="126"/>
        <end position="136"/>
    </location>
</feature>
<feature type="region of interest" description="Disordered" evidence="1">
    <location>
        <begin position="92"/>
        <end position="138"/>
    </location>
</feature>
<feature type="compositionally biased region" description="Basic residues" evidence="1">
    <location>
        <begin position="107"/>
        <end position="119"/>
    </location>
</feature>
<name>A0AA38Q7B6_9AGAR</name>
<sequence>MPWGPMDCNRAAESTVAFNRKRKRHDAIDPCLGFYPSSLAQVAQAETIFQPLLDPQAPSIPDLYTVLIQQRIPEVPELPRIEAYAASPESLDAMLSKPGPAATPAGKKLRTYAKQRRKRVPDDNGDTSSEQETSLQKRPISLLASTEDEDGHLKIVYSKPLSCPAWIQPIALSNLIQMCLPQLENLFSLEYPISFATLLNLD</sequence>
<protein>
    <submittedName>
        <fullName evidence="2">Uncharacterized protein</fullName>
    </submittedName>
</protein>
<reference evidence="2" key="1">
    <citation type="submission" date="2022-08" db="EMBL/GenBank/DDBJ databases">
        <authorList>
            <consortium name="DOE Joint Genome Institute"/>
            <person name="Min B."/>
            <person name="Riley R."/>
            <person name="Sierra-Patev S."/>
            <person name="Naranjo-Ortiz M."/>
            <person name="Looney B."/>
            <person name="Konkel Z."/>
            <person name="Slot J.C."/>
            <person name="Sakamoto Y."/>
            <person name="Steenwyk J.L."/>
            <person name="Rokas A."/>
            <person name="Carro J."/>
            <person name="Camarero S."/>
            <person name="Ferreira P."/>
            <person name="Molpeceres G."/>
            <person name="Ruiz-Duenas F.J."/>
            <person name="Serrano A."/>
            <person name="Henrissat B."/>
            <person name="Drula E."/>
            <person name="Hughes K.W."/>
            <person name="Mata J.L."/>
            <person name="Ishikawa N.K."/>
            <person name="Vargas-Isla R."/>
            <person name="Ushijima S."/>
            <person name="Smith C.A."/>
            <person name="Ahrendt S."/>
            <person name="Andreopoulos W."/>
            <person name="He G."/>
            <person name="Labutti K."/>
            <person name="Lipzen A."/>
            <person name="Ng V."/>
            <person name="Sandor L."/>
            <person name="Barry K."/>
            <person name="Martinez A.T."/>
            <person name="Xiao Y."/>
            <person name="Gibbons J.G."/>
            <person name="Terashima K."/>
            <person name="Hibbett D.S."/>
            <person name="Grigoriev I.V."/>
        </authorList>
    </citation>
    <scope>NUCLEOTIDE SEQUENCE</scope>
    <source>
        <strain evidence="2">TFB7829</strain>
    </source>
</reference>